<dbReference type="EMBL" id="GBXM01023224">
    <property type="protein sequence ID" value="JAH85353.1"/>
    <property type="molecule type" value="Transcribed_RNA"/>
</dbReference>
<evidence type="ECO:0000313" key="2">
    <source>
        <dbReference type="EMBL" id="JAH85353.1"/>
    </source>
</evidence>
<keyword evidence="1" id="KW-0472">Membrane</keyword>
<dbReference type="AlphaFoldDB" id="A0A0E9W7B0"/>
<sequence length="57" mass="6154">MSYTTGSVLGTHTVLLCIHVTCNLHICLMYALLLNEIALSSTALTLQLCTLLSNDCI</sequence>
<reference evidence="2" key="2">
    <citation type="journal article" date="2015" name="Fish Shellfish Immunol.">
        <title>Early steps in the European eel (Anguilla anguilla)-Vibrio vulnificus interaction in the gills: Role of the RtxA13 toxin.</title>
        <authorList>
            <person name="Callol A."/>
            <person name="Pajuelo D."/>
            <person name="Ebbesson L."/>
            <person name="Teles M."/>
            <person name="MacKenzie S."/>
            <person name="Amaro C."/>
        </authorList>
    </citation>
    <scope>NUCLEOTIDE SEQUENCE</scope>
</reference>
<name>A0A0E9W7B0_ANGAN</name>
<protein>
    <submittedName>
        <fullName evidence="2">Uncharacterized protein</fullName>
    </submittedName>
</protein>
<keyword evidence="1" id="KW-0812">Transmembrane</keyword>
<reference evidence="2" key="1">
    <citation type="submission" date="2014-11" db="EMBL/GenBank/DDBJ databases">
        <authorList>
            <person name="Amaro Gonzalez C."/>
        </authorList>
    </citation>
    <scope>NUCLEOTIDE SEQUENCE</scope>
</reference>
<feature type="transmembrane region" description="Helical" evidence="1">
    <location>
        <begin position="12"/>
        <end position="33"/>
    </location>
</feature>
<keyword evidence="1" id="KW-1133">Transmembrane helix</keyword>
<evidence type="ECO:0000256" key="1">
    <source>
        <dbReference type="SAM" id="Phobius"/>
    </source>
</evidence>
<accession>A0A0E9W7B0</accession>
<proteinExistence type="predicted"/>
<organism evidence="2">
    <name type="scientific">Anguilla anguilla</name>
    <name type="common">European freshwater eel</name>
    <name type="synonym">Muraena anguilla</name>
    <dbReference type="NCBI Taxonomy" id="7936"/>
    <lineage>
        <taxon>Eukaryota</taxon>
        <taxon>Metazoa</taxon>
        <taxon>Chordata</taxon>
        <taxon>Craniata</taxon>
        <taxon>Vertebrata</taxon>
        <taxon>Euteleostomi</taxon>
        <taxon>Actinopterygii</taxon>
        <taxon>Neopterygii</taxon>
        <taxon>Teleostei</taxon>
        <taxon>Anguilliformes</taxon>
        <taxon>Anguillidae</taxon>
        <taxon>Anguilla</taxon>
    </lineage>
</organism>